<evidence type="ECO:0000259" key="1">
    <source>
        <dbReference type="PROSITE" id="PS51746"/>
    </source>
</evidence>
<dbReference type="GeneID" id="101513274"/>
<proteinExistence type="predicted"/>
<dbReference type="RefSeq" id="XP_004498917.1">
    <property type="nucleotide sequence ID" value="XM_004498860.3"/>
</dbReference>
<name>A0A1S2Y3U6_CICAR</name>
<dbReference type="Gene3D" id="3.60.40.10">
    <property type="entry name" value="PPM-type phosphatase domain"/>
    <property type="match status" value="1"/>
</dbReference>
<dbReference type="InterPro" id="IPR015655">
    <property type="entry name" value="PP2C"/>
</dbReference>
<dbReference type="Pfam" id="PF00481">
    <property type="entry name" value="PP2C"/>
    <property type="match status" value="1"/>
</dbReference>
<feature type="domain" description="PPM-type phosphatase" evidence="1">
    <location>
        <begin position="38"/>
        <end position="328"/>
    </location>
</feature>
<dbReference type="SUPFAM" id="SSF81606">
    <property type="entry name" value="PP2C-like"/>
    <property type="match status" value="1"/>
</dbReference>
<sequence length="344" mass="37691">MGICISVASSEIHGIPQVHDENVMIFEANKVQHETHRLCSVYSKKGTKGLNQDAASLYQGYEMEDGAFCGVYDGHGRNGHIVSKLVNSNLSSLILSQKNGFEEIDTQTNIVDYKQNHFPKNFLKWKEAILGAFKVMDKEVKLQENIDCSCSGTTAVVVIRQGKGLIIANLGDSRAILGTIHNAKLEAIQLTTDLKPGLPCEAERIRNCNGCVYALKEEPHVQRVWLPNETYPGLAMSRAFGDFILKDHGVISIPDVCYHPLTSSDQFVVLASDGVWDVLSNDEVASIVWKVESEEAAAKAVVAAATAAWANKYPSSRVDDCTVVCLFLQKKPQNLGHMKSGKLG</sequence>
<protein>
    <submittedName>
        <fullName evidence="3">Probable protein phosphatase 2C 72</fullName>
    </submittedName>
</protein>
<organism evidence="2 3">
    <name type="scientific">Cicer arietinum</name>
    <name type="common">Chickpea</name>
    <name type="synonym">Garbanzo</name>
    <dbReference type="NCBI Taxonomy" id="3827"/>
    <lineage>
        <taxon>Eukaryota</taxon>
        <taxon>Viridiplantae</taxon>
        <taxon>Streptophyta</taxon>
        <taxon>Embryophyta</taxon>
        <taxon>Tracheophyta</taxon>
        <taxon>Spermatophyta</taxon>
        <taxon>Magnoliopsida</taxon>
        <taxon>eudicotyledons</taxon>
        <taxon>Gunneridae</taxon>
        <taxon>Pentapetalae</taxon>
        <taxon>rosids</taxon>
        <taxon>fabids</taxon>
        <taxon>Fabales</taxon>
        <taxon>Fabaceae</taxon>
        <taxon>Papilionoideae</taxon>
        <taxon>50 kb inversion clade</taxon>
        <taxon>NPAAA clade</taxon>
        <taxon>Hologalegina</taxon>
        <taxon>IRL clade</taxon>
        <taxon>Cicereae</taxon>
        <taxon>Cicer</taxon>
    </lineage>
</organism>
<dbReference type="KEGG" id="cam:101513274"/>
<dbReference type="eggNOG" id="KOG0698">
    <property type="taxonomic scope" value="Eukaryota"/>
</dbReference>
<dbReference type="PANTHER" id="PTHR47992">
    <property type="entry name" value="PROTEIN PHOSPHATASE"/>
    <property type="match status" value="1"/>
</dbReference>
<reference evidence="3" key="2">
    <citation type="submission" date="2025-08" db="UniProtKB">
        <authorList>
            <consortium name="RefSeq"/>
        </authorList>
    </citation>
    <scope>IDENTIFICATION</scope>
    <source>
        <tissue evidence="3">Etiolated seedlings</tissue>
    </source>
</reference>
<dbReference type="PROSITE" id="PS51746">
    <property type="entry name" value="PPM_2"/>
    <property type="match status" value="1"/>
</dbReference>
<dbReference type="AlphaFoldDB" id="A0A1S2Y3U6"/>
<dbReference type="GO" id="GO:0004722">
    <property type="term" value="F:protein serine/threonine phosphatase activity"/>
    <property type="evidence" value="ECO:0007669"/>
    <property type="project" value="InterPro"/>
</dbReference>
<evidence type="ECO:0000313" key="3">
    <source>
        <dbReference type="RefSeq" id="XP_004498917.1"/>
    </source>
</evidence>
<dbReference type="InterPro" id="IPR036457">
    <property type="entry name" value="PPM-type-like_dom_sf"/>
</dbReference>
<dbReference type="PaxDb" id="3827-XP_004498917.1"/>
<dbReference type="InterPro" id="IPR001932">
    <property type="entry name" value="PPM-type_phosphatase-like_dom"/>
</dbReference>
<dbReference type="CDD" id="cd00143">
    <property type="entry name" value="PP2Cc"/>
    <property type="match status" value="1"/>
</dbReference>
<accession>A0A1S2Y3U6</accession>
<evidence type="ECO:0000313" key="2">
    <source>
        <dbReference type="Proteomes" id="UP000087171"/>
    </source>
</evidence>
<gene>
    <name evidence="3" type="primary">LOC101513274</name>
</gene>
<dbReference type="SMART" id="SM00332">
    <property type="entry name" value="PP2Cc"/>
    <property type="match status" value="1"/>
</dbReference>
<dbReference type="Proteomes" id="UP000087171">
    <property type="component" value="Chromosome Ca4"/>
</dbReference>
<keyword evidence="2" id="KW-1185">Reference proteome</keyword>
<dbReference type="OrthoDB" id="10264738at2759"/>
<reference evidence="2" key="1">
    <citation type="journal article" date="2013" name="Nat. Biotechnol.">
        <title>Draft genome sequence of chickpea (Cicer arietinum) provides a resource for trait improvement.</title>
        <authorList>
            <person name="Varshney R.K."/>
            <person name="Song C."/>
            <person name="Saxena R.K."/>
            <person name="Azam S."/>
            <person name="Yu S."/>
            <person name="Sharpe A.G."/>
            <person name="Cannon S."/>
            <person name="Baek J."/>
            <person name="Rosen B.D."/>
            <person name="Tar'an B."/>
            <person name="Millan T."/>
            <person name="Zhang X."/>
            <person name="Ramsay L.D."/>
            <person name="Iwata A."/>
            <person name="Wang Y."/>
            <person name="Nelson W."/>
            <person name="Farmer A.D."/>
            <person name="Gaur P.M."/>
            <person name="Soderlund C."/>
            <person name="Penmetsa R.V."/>
            <person name="Xu C."/>
            <person name="Bharti A.K."/>
            <person name="He W."/>
            <person name="Winter P."/>
            <person name="Zhao S."/>
            <person name="Hane J.K."/>
            <person name="Carrasquilla-Garcia N."/>
            <person name="Condie J.A."/>
            <person name="Upadhyaya H.D."/>
            <person name="Luo M.C."/>
            <person name="Thudi M."/>
            <person name="Gowda C.L."/>
            <person name="Singh N.P."/>
            <person name="Lichtenzveig J."/>
            <person name="Gali K.K."/>
            <person name="Rubio J."/>
            <person name="Nadarajan N."/>
            <person name="Dolezel J."/>
            <person name="Bansal K.C."/>
            <person name="Xu X."/>
            <person name="Edwards D."/>
            <person name="Zhang G."/>
            <person name="Kahl G."/>
            <person name="Gil J."/>
            <person name="Singh K.B."/>
            <person name="Datta S.K."/>
            <person name="Jackson S.A."/>
            <person name="Wang J."/>
            <person name="Cook D.R."/>
        </authorList>
    </citation>
    <scope>NUCLEOTIDE SEQUENCE [LARGE SCALE GENOMIC DNA]</scope>
    <source>
        <strain evidence="2">cv. CDC Frontier</strain>
    </source>
</reference>